<feature type="domain" description="HpcH/HpaI aldolase/citrate lyase" evidence="3">
    <location>
        <begin position="41"/>
        <end position="237"/>
    </location>
</feature>
<dbReference type="InterPro" id="IPR040442">
    <property type="entry name" value="Pyrv_kinase-like_dom_sf"/>
</dbReference>
<reference evidence="4 5" key="1">
    <citation type="submission" date="2019-04" db="EMBL/GenBank/DDBJ databases">
        <title>Friends and foes A comparative genomics study of 23 Aspergillus species from section Flavi.</title>
        <authorList>
            <consortium name="DOE Joint Genome Institute"/>
            <person name="Kjaerbolling I."/>
            <person name="Vesth T."/>
            <person name="Frisvad J.C."/>
            <person name="Nybo J.L."/>
            <person name="Theobald S."/>
            <person name="Kildgaard S."/>
            <person name="Isbrandt T."/>
            <person name="Kuo A."/>
            <person name="Sato A."/>
            <person name="Lyhne E.K."/>
            <person name="Kogle M.E."/>
            <person name="Wiebenga A."/>
            <person name="Kun R.S."/>
            <person name="Lubbers R.J."/>
            <person name="Makela M.R."/>
            <person name="Barry K."/>
            <person name="Chovatia M."/>
            <person name="Clum A."/>
            <person name="Daum C."/>
            <person name="Haridas S."/>
            <person name="He G."/>
            <person name="LaButti K."/>
            <person name="Lipzen A."/>
            <person name="Mondo S."/>
            <person name="Riley R."/>
            <person name="Salamov A."/>
            <person name="Simmons B.A."/>
            <person name="Magnuson J.K."/>
            <person name="Henrissat B."/>
            <person name="Mortensen U.H."/>
            <person name="Larsen T.O."/>
            <person name="Devries R.P."/>
            <person name="Grigoriev I.V."/>
            <person name="Machida M."/>
            <person name="Baker S.E."/>
            <person name="Andersen M.R."/>
        </authorList>
    </citation>
    <scope>NUCLEOTIDE SEQUENCE [LARGE SCALE GENOMIC DNA]</scope>
    <source>
        <strain evidence="4 5">CBS 151.66</strain>
    </source>
</reference>
<evidence type="ECO:0000313" key="5">
    <source>
        <dbReference type="Proteomes" id="UP000326565"/>
    </source>
</evidence>
<dbReference type="EMBL" id="ML732370">
    <property type="protein sequence ID" value="KAB8068848.1"/>
    <property type="molecule type" value="Genomic_DNA"/>
</dbReference>
<dbReference type="InterPro" id="IPR005000">
    <property type="entry name" value="Aldolase/citrate-lyase_domain"/>
</dbReference>
<dbReference type="InterPro" id="IPR050251">
    <property type="entry name" value="HpcH-HpaI_aldolase"/>
</dbReference>
<dbReference type="Proteomes" id="UP000326565">
    <property type="component" value="Unassembled WGS sequence"/>
</dbReference>
<dbReference type="PANTHER" id="PTHR30502:SF8">
    <property type="entry name" value="SYNTHASE, PUTATIVE-RELATED"/>
    <property type="match status" value="1"/>
</dbReference>
<keyword evidence="4" id="KW-0808">Transferase</keyword>
<keyword evidence="4" id="KW-0670">Pyruvate</keyword>
<dbReference type="PANTHER" id="PTHR30502">
    <property type="entry name" value="2-KETO-3-DEOXY-L-RHAMNONATE ALDOLASE"/>
    <property type="match status" value="1"/>
</dbReference>
<organism evidence="4 5">
    <name type="scientific">Aspergillus leporis</name>
    <dbReference type="NCBI Taxonomy" id="41062"/>
    <lineage>
        <taxon>Eukaryota</taxon>
        <taxon>Fungi</taxon>
        <taxon>Dikarya</taxon>
        <taxon>Ascomycota</taxon>
        <taxon>Pezizomycotina</taxon>
        <taxon>Eurotiomycetes</taxon>
        <taxon>Eurotiomycetidae</taxon>
        <taxon>Eurotiales</taxon>
        <taxon>Aspergillaceae</taxon>
        <taxon>Aspergillus</taxon>
        <taxon>Aspergillus subgen. Circumdati</taxon>
    </lineage>
</organism>
<gene>
    <name evidence="4" type="ORF">BDV29DRAFT_199116</name>
</gene>
<dbReference type="GO" id="GO:0005737">
    <property type="term" value="C:cytoplasm"/>
    <property type="evidence" value="ECO:0007669"/>
    <property type="project" value="TreeGrafter"/>
</dbReference>
<keyword evidence="1" id="KW-0479">Metal-binding</keyword>
<sequence length="312" mass="33543">MLDTTKYNALSLAQPTNFRAMAKSGELLWGTSCRILSEEAARIVATLPHHFCFIDLEHSPLNAMLLANMIKTIQFHSSGSMVPYVRIPPNSLDMITYALNAGAGGIVVPHIQNAEQAEKLVWMVKFPPLGGRSYPPMTLFGKQTRTKEGQTVYDVWNGHAAVFCQIEDLDGVQNVAEIASVPGVDGLMVGASDLRFSLGLEPGSGDSDEPSFLNALEKIQAAADQNRLCVLGFAMTPTVLQRRLERGWRAFIIHGDATGLIISGNLSLQSSLEIVATVPARVNGEVNSFEAGVNTAAPLPSSENGHTLDLAS</sequence>
<dbReference type="InterPro" id="IPR015813">
    <property type="entry name" value="Pyrv/PenolPyrv_kinase-like_dom"/>
</dbReference>
<evidence type="ECO:0000313" key="4">
    <source>
        <dbReference type="EMBL" id="KAB8068848.1"/>
    </source>
</evidence>
<dbReference type="AlphaFoldDB" id="A0A5N5WK08"/>
<dbReference type="GO" id="GO:0016301">
    <property type="term" value="F:kinase activity"/>
    <property type="evidence" value="ECO:0007669"/>
    <property type="project" value="UniProtKB-KW"/>
</dbReference>
<keyword evidence="4" id="KW-0418">Kinase</keyword>
<accession>A0A5N5WK08</accession>
<protein>
    <submittedName>
        <fullName evidence="4">Pyruvate/Phosphoenolpyruvate kinase-like domain-containing protein</fullName>
    </submittedName>
</protein>
<dbReference type="SUPFAM" id="SSF51621">
    <property type="entry name" value="Phosphoenolpyruvate/pyruvate domain"/>
    <property type="match status" value="1"/>
</dbReference>
<dbReference type="Pfam" id="PF03328">
    <property type="entry name" value="HpcH_HpaI"/>
    <property type="match status" value="1"/>
</dbReference>
<proteinExistence type="predicted"/>
<dbReference type="OrthoDB" id="1621678at2759"/>
<keyword evidence="5" id="KW-1185">Reference proteome</keyword>
<dbReference type="Gene3D" id="3.20.20.60">
    <property type="entry name" value="Phosphoenolpyruvate-binding domains"/>
    <property type="match status" value="1"/>
</dbReference>
<evidence type="ECO:0000256" key="1">
    <source>
        <dbReference type="ARBA" id="ARBA00022723"/>
    </source>
</evidence>
<dbReference type="GO" id="GO:0046872">
    <property type="term" value="F:metal ion binding"/>
    <property type="evidence" value="ECO:0007669"/>
    <property type="project" value="UniProtKB-KW"/>
</dbReference>
<dbReference type="GO" id="GO:0016832">
    <property type="term" value="F:aldehyde-lyase activity"/>
    <property type="evidence" value="ECO:0007669"/>
    <property type="project" value="TreeGrafter"/>
</dbReference>
<keyword evidence="2" id="KW-0456">Lyase</keyword>
<name>A0A5N5WK08_9EURO</name>
<evidence type="ECO:0000259" key="3">
    <source>
        <dbReference type="Pfam" id="PF03328"/>
    </source>
</evidence>
<evidence type="ECO:0000256" key="2">
    <source>
        <dbReference type="ARBA" id="ARBA00023239"/>
    </source>
</evidence>